<keyword evidence="6" id="KW-0804">Transcription</keyword>
<feature type="domain" description="OmpR/PhoB-type" evidence="11">
    <location>
        <begin position="137"/>
        <end position="235"/>
    </location>
</feature>
<dbReference type="GO" id="GO:0032993">
    <property type="term" value="C:protein-DNA complex"/>
    <property type="evidence" value="ECO:0007669"/>
    <property type="project" value="TreeGrafter"/>
</dbReference>
<dbReference type="GO" id="GO:0000156">
    <property type="term" value="F:phosphorelay response regulator activity"/>
    <property type="evidence" value="ECO:0007669"/>
    <property type="project" value="TreeGrafter"/>
</dbReference>
<keyword evidence="3" id="KW-0902">Two-component regulatory system</keyword>
<evidence type="ECO:0000256" key="8">
    <source>
        <dbReference type="PROSITE-ProRule" id="PRU00169"/>
    </source>
</evidence>
<dbReference type="GO" id="GO:0005829">
    <property type="term" value="C:cytosol"/>
    <property type="evidence" value="ECO:0007669"/>
    <property type="project" value="TreeGrafter"/>
</dbReference>
<feature type="modified residue" description="4-aspartylphosphate" evidence="8">
    <location>
        <position position="53"/>
    </location>
</feature>
<dbReference type="PANTHER" id="PTHR48111:SF4">
    <property type="entry name" value="DNA-BINDING DUAL TRANSCRIPTIONAL REGULATOR OMPR"/>
    <property type="match status" value="1"/>
</dbReference>
<dbReference type="SMART" id="SM00448">
    <property type="entry name" value="REC"/>
    <property type="match status" value="1"/>
</dbReference>
<evidence type="ECO:0000256" key="6">
    <source>
        <dbReference type="ARBA" id="ARBA00023163"/>
    </source>
</evidence>
<dbReference type="PANTHER" id="PTHR48111">
    <property type="entry name" value="REGULATOR OF RPOS"/>
    <property type="match status" value="1"/>
</dbReference>
<accession>A0A2A5JUN2</accession>
<evidence type="ECO:0000256" key="4">
    <source>
        <dbReference type="ARBA" id="ARBA00023015"/>
    </source>
</evidence>
<dbReference type="EMBL" id="NKHF01000015">
    <property type="protein sequence ID" value="PCK33145.1"/>
    <property type="molecule type" value="Genomic_DNA"/>
</dbReference>
<evidence type="ECO:0000313" key="12">
    <source>
        <dbReference type="EMBL" id="PCK33145.1"/>
    </source>
</evidence>
<dbReference type="CDD" id="cd17574">
    <property type="entry name" value="REC_OmpR"/>
    <property type="match status" value="1"/>
</dbReference>
<reference evidence="13" key="1">
    <citation type="journal article" date="2019" name="Genome Announc.">
        <title>Draft Genome Sequence of Pseudoalteromonas piscicida Strain 36Y ROTHPW, an Hypersaline Seawater Isolate from the South Coast of Sonora, Mexico.</title>
        <authorList>
            <person name="Sanchez-Diaz R."/>
            <person name="Molina-Garza Z.J."/>
            <person name="Cruz-Suarez L.E."/>
            <person name="Selvin J."/>
            <person name="Kiran G.S."/>
            <person name="Ibarra-Gamez J.C."/>
            <person name="Gomez-Gil B."/>
            <person name="Galaviz-Silva L."/>
        </authorList>
    </citation>
    <scope>NUCLEOTIDE SEQUENCE [LARGE SCALE GENOMIC DNA]</scope>
    <source>
        <strain evidence="13">36Y_RITHPW</strain>
    </source>
</reference>
<keyword evidence="13" id="KW-1185">Reference proteome</keyword>
<keyword evidence="4" id="KW-0805">Transcription regulation</keyword>
<dbReference type="InterPro" id="IPR011006">
    <property type="entry name" value="CheY-like_superfamily"/>
</dbReference>
<evidence type="ECO:0000256" key="1">
    <source>
        <dbReference type="ARBA" id="ARBA00013332"/>
    </source>
</evidence>
<comment type="function">
    <text evidence="7">This protein is a positive regulator for the phosphate regulon. Transcription of this operon is positively regulated by PhoB and PhoR when phosphate is limited.</text>
</comment>
<dbReference type="Gene3D" id="3.40.50.2300">
    <property type="match status" value="1"/>
</dbReference>
<feature type="DNA-binding region" description="OmpR/PhoB-type" evidence="9">
    <location>
        <begin position="137"/>
        <end position="235"/>
    </location>
</feature>
<evidence type="ECO:0000259" key="11">
    <source>
        <dbReference type="PROSITE" id="PS51755"/>
    </source>
</evidence>
<evidence type="ECO:0000313" key="13">
    <source>
        <dbReference type="Proteomes" id="UP000228621"/>
    </source>
</evidence>
<protein>
    <recommendedName>
        <fullName evidence="1">Phosphate regulon transcriptional regulatory protein PhoB</fullName>
    </recommendedName>
</protein>
<evidence type="ECO:0000256" key="3">
    <source>
        <dbReference type="ARBA" id="ARBA00023012"/>
    </source>
</evidence>
<dbReference type="RefSeq" id="WP_099640766.1">
    <property type="nucleotide sequence ID" value="NZ_NKHF01000015.1"/>
</dbReference>
<dbReference type="OrthoDB" id="9802426at2"/>
<dbReference type="GO" id="GO:0006355">
    <property type="term" value="P:regulation of DNA-templated transcription"/>
    <property type="evidence" value="ECO:0007669"/>
    <property type="project" value="InterPro"/>
</dbReference>
<dbReference type="AlphaFoldDB" id="A0A2A5JUN2"/>
<dbReference type="InterPro" id="IPR016032">
    <property type="entry name" value="Sig_transdc_resp-reg_C-effctor"/>
</dbReference>
<comment type="caution">
    <text evidence="12">The sequence shown here is derived from an EMBL/GenBank/DDBJ whole genome shotgun (WGS) entry which is preliminary data.</text>
</comment>
<dbReference type="Proteomes" id="UP000228621">
    <property type="component" value="Unassembled WGS sequence"/>
</dbReference>
<feature type="domain" description="Response regulatory" evidence="10">
    <location>
        <begin position="4"/>
        <end position="118"/>
    </location>
</feature>
<dbReference type="GO" id="GO:0000976">
    <property type="term" value="F:transcription cis-regulatory region binding"/>
    <property type="evidence" value="ECO:0007669"/>
    <property type="project" value="TreeGrafter"/>
</dbReference>
<dbReference type="Pfam" id="PF00486">
    <property type="entry name" value="Trans_reg_C"/>
    <property type="match status" value="1"/>
</dbReference>
<dbReference type="InterPro" id="IPR039420">
    <property type="entry name" value="WalR-like"/>
</dbReference>
<dbReference type="CDD" id="cd00383">
    <property type="entry name" value="trans_reg_C"/>
    <property type="match status" value="1"/>
</dbReference>
<dbReference type="Gene3D" id="6.10.250.690">
    <property type="match status" value="1"/>
</dbReference>
<dbReference type="SMART" id="SM00862">
    <property type="entry name" value="Trans_reg_C"/>
    <property type="match status" value="1"/>
</dbReference>
<evidence type="ECO:0000256" key="5">
    <source>
        <dbReference type="ARBA" id="ARBA00023125"/>
    </source>
</evidence>
<dbReference type="SUPFAM" id="SSF52172">
    <property type="entry name" value="CheY-like"/>
    <property type="match status" value="1"/>
</dbReference>
<evidence type="ECO:0000259" key="10">
    <source>
        <dbReference type="PROSITE" id="PS50110"/>
    </source>
</evidence>
<dbReference type="PROSITE" id="PS51755">
    <property type="entry name" value="OMPR_PHOB"/>
    <property type="match status" value="1"/>
</dbReference>
<dbReference type="Gene3D" id="1.10.10.10">
    <property type="entry name" value="Winged helix-like DNA-binding domain superfamily/Winged helix DNA-binding domain"/>
    <property type="match status" value="1"/>
</dbReference>
<keyword evidence="2 8" id="KW-0597">Phosphoprotein</keyword>
<sequence length="243" mass="27210">MLENVLLVEDDLDIARLLQVHLKELALEVTHVADGSLVLPVAKANNFAVILLDLMLPNMDGLTLCRELKALYPMSSVIIVTSKSSDIDRIIGLEVGADDYICKPFNTRELQARVKAQLRHVRQLKQPIQTENADFPSDKIEVGNLVIDACCHEISLANVRLDLTATEFDLLQFFAKHPNHVFSRTQLLESVWGYQHSGYEHTVNSHINRLRAKLEAISNNTVIETVWGVGYKLNSASLSEQSV</sequence>
<evidence type="ECO:0000256" key="9">
    <source>
        <dbReference type="PROSITE-ProRule" id="PRU01091"/>
    </source>
</evidence>
<evidence type="ECO:0000256" key="2">
    <source>
        <dbReference type="ARBA" id="ARBA00022553"/>
    </source>
</evidence>
<organism evidence="12 13">
    <name type="scientific">Pseudoalteromonas piscicida</name>
    <dbReference type="NCBI Taxonomy" id="43662"/>
    <lineage>
        <taxon>Bacteria</taxon>
        <taxon>Pseudomonadati</taxon>
        <taxon>Pseudomonadota</taxon>
        <taxon>Gammaproteobacteria</taxon>
        <taxon>Alteromonadales</taxon>
        <taxon>Pseudoalteromonadaceae</taxon>
        <taxon>Pseudoalteromonas</taxon>
    </lineage>
</organism>
<dbReference type="InterPro" id="IPR001867">
    <property type="entry name" value="OmpR/PhoB-type_DNA-bd"/>
</dbReference>
<proteinExistence type="predicted"/>
<keyword evidence="5 9" id="KW-0238">DNA-binding</keyword>
<dbReference type="Pfam" id="PF00072">
    <property type="entry name" value="Response_reg"/>
    <property type="match status" value="1"/>
</dbReference>
<dbReference type="PROSITE" id="PS50110">
    <property type="entry name" value="RESPONSE_REGULATORY"/>
    <property type="match status" value="1"/>
</dbReference>
<dbReference type="InterPro" id="IPR036388">
    <property type="entry name" value="WH-like_DNA-bd_sf"/>
</dbReference>
<gene>
    <name evidence="12" type="ORF">CEX98_03625</name>
</gene>
<dbReference type="FunFam" id="1.10.10.10:FF:000018">
    <property type="entry name" value="DNA-binding response regulator ResD"/>
    <property type="match status" value="1"/>
</dbReference>
<dbReference type="InterPro" id="IPR001789">
    <property type="entry name" value="Sig_transdc_resp-reg_receiver"/>
</dbReference>
<name>A0A2A5JUN2_PSEO7</name>
<dbReference type="SUPFAM" id="SSF46894">
    <property type="entry name" value="C-terminal effector domain of the bipartite response regulators"/>
    <property type="match status" value="1"/>
</dbReference>
<evidence type="ECO:0000256" key="7">
    <source>
        <dbReference type="ARBA" id="ARBA00024735"/>
    </source>
</evidence>